<protein>
    <submittedName>
        <fullName evidence="2">GM12400</fullName>
    </submittedName>
</protein>
<organism evidence="3">
    <name type="scientific">Drosophila sechellia</name>
    <name type="common">Fruit fly</name>
    <dbReference type="NCBI Taxonomy" id="7238"/>
    <lineage>
        <taxon>Eukaryota</taxon>
        <taxon>Metazoa</taxon>
        <taxon>Ecdysozoa</taxon>
        <taxon>Arthropoda</taxon>
        <taxon>Hexapoda</taxon>
        <taxon>Insecta</taxon>
        <taxon>Pterygota</taxon>
        <taxon>Neoptera</taxon>
        <taxon>Endopterygota</taxon>
        <taxon>Diptera</taxon>
        <taxon>Brachycera</taxon>
        <taxon>Muscomorpha</taxon>
        <taxon>Ephydroidea</taxon>
        <taxon>Drosophilidae</taxon>
        <taxon>Drosophila</taxon>
        <taxon>Sophophora</taxon>
    </lineage>
</organism>
<evidence type="ECO:0000256" key="1">
    <source>
        <dbReference type="SAM" id="MobiDB-lite"/>
    </source>
</evidence>
<feature type="compositionally biased region" description="Acidic residues" evidence="1">
    <location>
        <begin position="46"/>
        <end position="58"/>
    </location>
</feature>
<dbReference type="HOGENOM" id="CLU_2252825_0_0_1"/>
<feature type="region of interest" description="Disordered" evidence="1">
    <location>
        <begin position="1"/>
        <end position="88"/>
    </location>
</feature>
<evidence type="ECO:0000313" key="2">
    <source>
        <dbReference type="EMBL" id="EDW53089.1"/>
    </source>
</evidence>
<dbReference type="Proteomes" id="UP000001292">
    <property type="component" value="Unassembled WGS sequence"/>
</dbReference>
<accession>B4I0Q8</accession>
<keyword evidence="3" id="KW-1185">Reference proteome</keyword>
<dbReference type="STRING" id="7238.B4I0Q8"/>
<reference evidence="2 3" key="1">
    <citation type="journal article" date="2007" name="Nature">
        <title>Evolution of genes and genomes on the Drosophila phylogeny.</title>
        <authorList>
            <consortium name="Drosophila 12 Genomes Consortium"/>
            <person name="Clark A.G."/>
            <person name="Eisen M.B."/>
            <person name="Smith D.R."/>
            <person name="Bergman C.M."/>
            <person name="Oliver B."/>
            <person name="Markow T.A."/>
            <person name="Kaufman T.C."/>
            <person name="Kellis M."/>
            <person name="Gelbart W."/>
            <person name="Iyer V.N."/>
            <person name="Pollard D.A."/>
            <person name="Sackton T.B."/>
            <person name="Larracuente A.M."/>
            <person name="Singh N.D."/>
            <person name="Abad J.P."/>
            <person name="Abt D.N."/>
            <person name="Adryan B."/>
            <person name="Aguade M."/>
            <person name="Akashi H."/>
            <person name="Anderson W.W."/>
            <person name="Aquadro C.F."/>
            <person name="Ardell D.H."/>
            <person name="Arguello R."/>
            <person name="Artieri C.G."/>
            <person name="Barbash D.A."/>
            <person name="Barker D."/>
            <person name="Barsanti P."/>
            <person name="Batterham P."/>
            <person name="Batzoglou S."/>
            <person name="Begun D."/>
            <person name="Bhutkar A."/>
            <person name="Blanco E."/>
            <person name="Bosak S.A."/>
            <person name="Bradley R.K."/>
            <person name="Brand A.D."/>
            <person name="Brent M.R."/>
            <person name="Brooks A.N."/>
            <person name="Brown R.H."/>
            <person name="Butlin R.K."/>
            <person name="Caggese C."/>
            <person name="Calvi B.R."/>
            <person name="Bernardo de Carvalho A."/>
            <person name="Caspi A."/>
            <person name="Castrezana S."/>
            <person name="Celniker S.E."/>
            <person name="Chang J.L."/>
            <person name="Chapple C."/>
            <person name="Chatterji S."/>
            <person name="Chinwalla A."/>
            <person name="Civetta A."/>
            <person name="Clifton S.W."/>
            <person name="Comeron J.M."/>
            <person name="Costello J.C."/>
            <person name="Coyne J.A."/>
            <person name="Daub J."/>
            <person name="David R.G."/>
            <person name="Delcher A.L."/>
            <person name="Delehaunty K."/>
            <person name="Do C.B."/>
            <person name="Ebling H."/>
            <person name="Edwards K."/>
            <person name="Eickbush T."/>
            <person name="Evans J.D."/>
            <person name="Filipski A."/>
            <person name="Findeiss S."/>
            <person name="Freyhult E."/>
            <person name="Fulton L."/>
            <person name="Fulton R."/>
            <person name="Garcia A.C."/>
            <person name="Gardiner A."/>
            <person name="Garfield D.A."/>
            <person name="Garvin B.E."/>
            <person name="Gibson G."/>
            <person name="Gilbert D."/>
            <person name="Gnerre S."/>
            <person name="Godfrey J."/>
            <person name="Good R."/>
            <person name="Gotea V."/>
            <person name="Gravely B."/>
            <person name="Greenberg A.J."/>
            <person name="Griffiths-Jones S."/>
            <person name="Gross S."/>
            <person name="Guigo R."/>
            <person name="Gustafson E.A."/>
            <person name="Haerty W."/>
            <person name="Hahn M.W."/>
            <person name="Halligan D.L."/>
            <person name="Halpern A.L."/>
            <person name="Halter G.M."/>
            <person name="Han M.V."/>
            <person name="Heger A."/>
            <person name="Hillier L."/>
            <person name="Hinrichs A.S."/>
            <person name="Holmes I."/>
            <person name="Hoskins R.A."/>
            <person name="Hubisz M.J."/>
            <person name="Hultmark D."/>
            <person name="Huntley M.A."/>
            <person name="Jaffe D.B."/>
            <person name="Jagadeeshan S."/>
            <person name="Jeck W.R."/>
            <person name="Johnson J."/>
            <person name="Jones C.D."/>
            <person name="Jordan W.C."/>
            <person name="Karpen G.H."/>
            <person name="Kataoka E."/>
            <person name="Keightley P.D."/>
            <person name="Kheradpour P."/>
            <person name="Kirkness E.F."/>
            <person name="Koerich L.B."/>
            <person name="Kristiansen K."/>
            <person name="Kudrna D."/>
            <person name="Kulathinal R.J."/>
            <person name="Kumar S."/>
            <person name="Kwok R."/>
            <person name="Lander E."/>
            <person name="Langley C.H."/>
            <person name="Lapoint R."/>
            <person name="Lazzaro B.P."/>
            <person name="Lee S.J."/>
            <person name="Levesque L."/>
            <person name="Li R."/>
            <person name="Lin C.F."/>
            <person name="Lin M.F."/>
            <person name="Lindblad-Toh K."/>
            <person name="Llopart A."/>
            <person name="Long M."/>
            <person name="Low L."/>
            <person name="Lozovsky E."/>
            <person name="Lu J."/>
            <person name="Luo M."/>
            <person name="Machado C.A."/>
            <person name="Makalowski W."/>
            <person name="Marzo M."/>
            <person name="Matsuda M."/>
            <person name="Matzkin L."/>
            <person name="McAllister B."/>
            <person name="McBride C.S."/>
            <person name="McKernan B."/>
            <person name="McKernan K."/>
            <person name="Mendez-Lago M."/>
            <person name="Minx P."/>
            <person name="Mollenhauer M.U."/>
            <person name="Montooth K."/>
            <person name="Mount S.M."/>
            <person name="Mu X."/>
            <person name="Myers E."/>
            <person name="Negre B."/>
            <person name="Newfeld S."/>
            <person name="Nielsen R."/>
            <person name="Noor M.A."/>
            <person name="O'Grady P."/>
            <person name="Pachter L."/>
            <person name="Papaceit M."/>
            <person name="Parisi M.J."/>
            <person name="Parisi M."/>
            <person name="Parts L."/>
            <person name="Pedersen J.S."/>
            <person name="Pesole G."/>
            <person name="Phillippy A.M."/>
            <person name="Ponting C.P."/>
            <person name="Pop M."/>
            <person name="Porcelli D."/>
            <person name="Powell J.R."/>
            <person name="Prohaska S."/>
            <person name="Pruitt K."/>
            <person name="Puig M."/>
            <person name="Quesneville H."/>
            <person name="Ram K.R."/>
            <person name="Rand D."/>
            <person name="Rasmussen M.D."/>
            <person name="Reed L.K."/>
            <person name="Reenan R."/>
            <person name="Reily A."/>
            <person name="Remington K.A."/>
            <person name="Rieger T.T."/>
            <person name="Ritchie M.G."/>
            <person name="Robin C."/>
            <person name="Rogers Y.H."/>
            <person name="Rohde C."/>
            <person name="Rozas J."/>
            <person name="Rubenfield M.J."/>
            <person name="Ruiz A."/>
            <person name="Russo S."/>
            <person name="Salzberg S.L."/>
            <person name="Sanchez-Gracia A."/>
            <person name="Saranga D.J."/>
            <person name="Sato H."/>
            <person name="Schaeffer S.W."/>
            <person name="Schatz M.C."/>
            <person name="Schlenke T."/>
            <person name="Schwartz R."/>
            <person name="Segarra C."/>
            <person name="Singh R.S."/>
            <person name="Sirot L."/>
            <person name="Sirota M."/>
            <person name="Sisneros N.B."/>
            <person name="Smith C.D."/>
            <person name="Smith T.F."/>
            <person name="Spieth J."/>
            <person name="Stage D.E."/>
            <person name="Stark A."/>
            <person name="Stephan W."/>
            <person name="Strausberg R.L."/>
            <person name="Strempel S."/>
            <person name="Sturgill D."/>
            <person name="Sutton G."/>
            <person name="Sutton G.G."/>
            <person name="Tao W."/>
            <person name="Teichmann S."/>
            <person name="Tobari Y.N."/>
            <person name="Tomimura Y."/>
            <person name="Tsolas J.M."/>
            <person name="Valente V.L."/>
            <person name="Venter E."/>
            <person name="Venter J.C."/>
            <person name="Vicario S."/>
            <person name="Vieira F.G."/>
            <person name="Vilella A.J."/>
            <person name="Villasante A."/>
            <person name="Walenz B."/>
            <person name="Wang J."/>
            <person name="Wasserman M."/>
            <person name="Watts T."/>
            <person name="Wilson D."/>
            <person name="Wilson R.K."/>
            <person name="Wing R.A."/>
            <person name="Wolfner M.F."/>
            <person name="Wong A."/>
            <person name="Wong G.K."/>
            <person name="Wu C.I."/>
            <person name="Wu G."/>
            <person name="Yamamoto D."/>
            <person name="Yang H.P."/>
            <person name="Yang S.P."/>
            <person name="Yorke J.A."/>
            <person name="Yoshida K."/>
            <person name="Zdobnov E."/>
            <person name="Zhang P."/>
            <person name="Zhang Y."/>
            <person name="Zimin A.V."/>
            <person name="Baldwin J."/>
            <person name="Abdouelleil A."/>
            <person name="Abdulkadir J."/>
            <person name="Abebe A."/>
            <person name="Abera B."/>
            <person name="Abreu J."/>
            <person name="Acer S.C."/>
            <person name="Aftuck L."/>
            <person name="Alexander A."/>
            <person name="An P."/>
            <person name="Anderson E."/>
            <person name="Anderson S."/>
            <person name="Arachi H."/>
            <person name="Azer M."/>
            <person name="Bachantsang P."/>
            <person name="Barry A."/>
            <person name="Bayul T."/>
            <person name="Berlin A."/>
            <person name="Bessette D."/>
            <person name="Bloom T."/>
            <person name="Blye J."/>
            <person name="Boguslavskiy L."/>
            <person name="Bonnet C."/>
            <person name="Boukhgalter B."/>
            <person name="Bourzgui I."/>
            <person name="Brown A."/>
            <person name="Cahill P."/>
            <person name="Channer S."/>
            <person name="Cheshatsang Y."/>
            <person name="Chuda L."/>
            <person name="Citroen M."/>
            <person name="Collymore A."/>
            <person name="Cooke P."/>
            <person name="Costello M."/>
            <person name="D'Aco K."/>
            <person name="Daza R."/>
            <person name="De Haan G."/>
            <person name="DeGray S."/>
            <person name="DeMaso C."/>
            <person name="Dhargay N."/>
            <person name="Dooley K."/>
            <person name="Dooley E."/>
            <person name="Doricent M."/>
            <person name="Dorje P."/>
            <person name="Dorjee K."/>
            <person name="Dupes A."/>
            <person name="Elong R."/>
            <person name="Falk J."/>
            <person name="Farina A."/>
            <person name="Faro S."/>
            <person name="Ferguson D."/>
            <person name="Fisher S."/>
            <person name="Foley C.D."/>
            <person name="Franke A."/>
            <person name="Friedrich D."/>
            <person name="Gadbois L."/>
            <person name="Gearin G."/>
            <person name="Gearin C.R."/>
            <person name="Giannoukos G."/>
            <person name="Goode T."/>
            <person name="Graham J."/>
            <person name="Grandbois E."/>
            <person name="Grewal S."/>
            <person name="Gyaltsen K."/>
            <person name="Hafez N."/>
            <person name="Hagos B."/>
            <person name="Hall J."/>
            <person name="Henson C."/>
            <person name="Hollinger A."/>
            <person name="Honan T."/>
            <person name="Huard M.D."/>
            <person name="Hughes L."/>
            <person name="Hurhula B."/>
            <person name="Husby M.E."/>
            <person name="Kamat A."/>
            <person name="Kanga B."/>
            <person name="Kashin S."/>
            <person name="Khazanovich D."/>
            <person name="Kisner P."/>
            <person name="Lance K."/>
            <person name="Lara M."/>
            <person name="Lee W."/>
            <person name="Lennon N."/>
            <person name="Letendre F."/>
            <person name="LeVine R."/>
            <person name="Lipovsky A."/>
            <person name="Liu X."/>
            <person name="Liu J."/>
            <person name="Liu S."/>
            <person name="Lokyitsang T."/>
            <person name="Lokyitsang Y."/>
            <person name="Lubonja R."/>
            <person name="Lui A."/>
            <person name="MacDonald P."/>
            <person name="Magnisalis V."/>
            <person name="Maru K."/>
            <person name="Matthews C."/>
            <person name="McCusker W."/>
            <person name="McDonough S."/>
            <person name="Mehta T."/>
            <person name="Meldrim J."/>
            <person name="Meneus L."/>
            <person name="Mihai O."/>
            <person name="Mihalev A."/>
            <person name="Mihova T."/>
            <person name="Mittelman R."/>
            <person name="Mlenga V."/>
            <person name="Montmayeur A."/>
            <person name="Mulrain L."/>
            <person name="Navidi A."/>
            <person name="Naylor J."/>
            <person name="Negash T."/>
            <person name="Nguyen T."/>
            <person name="Nguyen N."/>
            <person name="Nicol R."/>
            <person name="Norbu C."/>
            <person name="Norbu N."/>
            <person name="Novod N."/>
            <person name="O'Neill B."/>
            <person name="Osman S."/>
            <person name="Markiewicz E."/>
            <person name="Oyono O.L."/>
            <person name="Patti C."/>
            <person name="Phunkhang P."/>
            <person name="Pierre F."/>
            <person name="Priest M."/>
            <person name="Raghuraman S."/>
            <person name="Rege F."/>
            <person name="Reyes R."/>
            <person name="Rise C."/>
            <person name="Rogov P."/>
            <person name="Ross K."/>
            <person name="Ryan E."/>
            <person name="Settipalli S."/>
            <person name="Shea T."/>
            <person name="Sherpa N."/>
            <person name="Shi L."/>
            <person name="Shih D."/>
            <person name="Sparrow T."/>
            <person name="Spaulding J."/>
            <person name="Stalker J."/>
            <person name="Stange-Thomann N."/>
            <person name="Stavropoulos S."/>
            <person name="Stone C."/>
            <person name="Strader C."/>
            <person name="Tesfaye S."/>
            <person name="Thomson T."/>
            <person name="Thoulutsang Y."/>
            <person name="Thoulutsang D."/>
            <person name="Topham K."/>
            <person name="Topping I."/>
            <person name="Tsamla T."/>
            <person name="Vassiliev H."/>
            <person name="Vo A."/>
            <person name="Wangchuk T."/>
            <person name="Wangdi T."/>
            <person name="Weiand M."/>
            <person name="Wilkinson J."/>
            <person name="Wilson A."/>
            <person name="Yadav S."/>
            <person name="Young G."/>
            <person name="Yu Q."/>
            <person name="Zembek L."/>
            <person name="Zhong D."/>
            <person name="Zimmer A."/>
            <person name="Zwirko Z."/>
            <person name="Jaffe D.B."/>
            <person name="Alvarez P."/>
            <person name="Brockman W."/>
            <person name="Butler J."/>
            <person name="Chin C."/>
            <person name="Gnerre S."/>
            <person name="Grabherr M."/>
            <person name="Kleber M."/>
            <person name="Mauceli E."/>
            <person name="MacCallum I."/>
        </authorList>
    </citation>
    <scope>NUCLEOTIDE SEQUENCE [LARGE SCALE GENOMIC DNA]</scope>
    <source>
        <strain evidence="3">Rob3c / Tucson 14021-0248.25</strain>
    </source>
</reference>
<proteinExistence type="predicted"/>
<gene>
    <name evidence="2" type="primary">Dsec\GM12400</name>
    <name evidence="2" type="ORF">Dsec_GM12400</name>
</gene>
<dbReference type="AlphaFoldDB" id="B4I0Q8"/>
<dbReference type="EMBL" id="CH480819">
    <property type="protein sequence ID" value="EDW53089.1"/>
    <property type="molecule type" value="Genomic_DNA"/>
</dbReference>
<dbReference type="KEGG" id="dse:6612422"/>
<sequence length="104" mass="12225">MDSDGDDYVMSGSEQEHDDEEREILEDLRKQRKKRHDPVQEVLGFSDDDDEEEQEDVAELMRDSDIEGAEDDDRDLPNTMDWGSKRSTYYNTDFVDQDYSSYNA</sequence>
<evidence type="ECO:0000313" key="3">
    <source>
        <dbReference type="Proteomes" id="UP000001292"/>
    </source>
</evidence>
<name>B4I0Q8_DROSE</name>